<dbReference type="EMBL" id="PVGH01000053">
    <property type="protein sequence ID" value="PRF61218.1"/>
    <property type="molecule type" value="Genomic_DNA"/>
</dbReference>
<organism evidence="1 2">
    <name type="scientific">Burkholderia multivorans</name>
    <dbReference type="NCBI Taxonomy" id="87883"/>
    <lineage>
        <taxon>Bacteria</taxon>
        <taxon>Pseudomonadati</taxon>
        <taxon>Pseudomonadota</taxon>
        <taxon>Betaproteobacteria</taxon>
        <taxon>Burkholderiales</taxon>
        <taxon>Burkholderiaceae</taxon>
        <taxon>Burkholderia</taxon>
        <taxon>Burkholderia cepacia complex</taxon>
    </lineage>
</organism>
<comment type="caution">
    <text evidence="1">The sequence shown here is derived from an EMBL/GenBank/DDBJ whole genome shotgun (WGS) entry which is preliminary data.</text>
</comment>
<reference evidence="1 2" key="1">
    <citation type="submission" date="2018-03" db="EMBL/GenBank/DDBJ databases">
        <authorList>
            <person name="Keele B.F."/>
        </authorList>
    </citation>
    <scope>NUCLEOTIDE SEQUENCE [LARGE SCALE GENOMIC DNA]</scope>
    <source>
        <strain evidence="1 2">AU19729</strain>
    </source>
</reference>
<dbReference type="Proteomes" id="UP000238982">
    <property type="component" value="Unassembled WGS sequence"/>
</dbReference>
<proteinExistence type="predicted"/>
<accession>A0A2S9MR05</accession>
<gene>
    <name evidence="1" type="ORF">C6Q15_12995</name>
</gene>
<sequence>MEPLTCDYVPPYVRAEAGEYKYAVEVEICGEYYLLPPTEMPGERDWYRDFKKLIGRMYISWFCSLSRDQWEITSFEMVRSLHQHTGLHVIEARAVVREAIVGAERLMEIDNDRVFRDEYPVVAAMYDVEYKRQLARLQAIVKACPETVTVPLEAVRQRTRRSNRKVCSAKNAPTASSGEAS</sequence>
<evidence type="ECO:0000313" key="1">
    <source>
        <dbReference type="EMBL" id="PRF61218.1"/>
    </source>
</evidence>
<evidence type="ECO:0000313" key="2">
    <source>
        <dbReference type="Proteomes" id="UP000238982"/>
    </source>
</evidence>
<dbReference type="AlphaFoldDB" id="A0A2S9MR05"/>
<protein>
    <submittedName>
        <fullName evidence="1">Uncharacterized protein</fullName>
    </submittedName>
</protein>
<dbReference type="RefSeq" id="WP_105798664.1">
    <property type="nucleotide sequence ID" value="NZ_CP046343.1"/>
</dbReference>
<name>A0A2S9MR05_9BURK</name>